<feature type="transmembrane region" description="Helical" evidence="1">
    <location>
        <begin position="137"/>
        <end position="157"/>
    </location>
</feature>
<keyword evidence="3" id="KW-1185">Reference proteome</keyword>
<organism evidence="2 3">
    <name type="scientific">Achlya hypogyna</name>
    <name type="common">Oomycete</name>
    <name type="synonym">Protoachlya hypogyna</name>
    <dbReference type="NCBI Taxonomy" id="1202772"/>
    <lineage>
        <taxon>Eukaryota</taxon>
        <taxon>Sar</taxon>
        <taxon>Stramenopiles</taxon>
        <taxon>Oomycota</taxon>
        <taxon>Saprolegniomycetes</taxon>
        <taxon>Saprolegniales</taxon>
        <taxon>Achlyaceae</taxon>
        <taxon>Achlya</taxon>
    </lineage>
</organism>
<feature type="transmembrane region" description="Helical" evidence="1">
    <location>
        <begin position="24"/>
        <end position="43"/>
    </location>
</feature>
<reference evidence="2 3" key="1">
    <citation type="journal article" date="2014" name="Genome Biol. Evol.">
        <title>The secreted proteins of Achlya hypogyna and Thraustotheca clavata identify the ancestral oomycete secretome and reveal gene acquisitions by horizontal gene transfer.</title>
        <authorList>
            <person name="Misner I."/>
            <person name="Blouin N."/>
            <person name="Leonard G."/>
            <person name="Richards T.A."/>
            <person name="Lane C.E."/>
        </authorList>
    </citation>
    <scope>NUCLEOTIDE SEQUENCE [LARGE SCALE GENOMIC DNA]</scope>
    <source>
        <strain evidence="2 3">ATCC 48635</strain>
    </source>
</reference>
<sequence>MVEELRCFWADGQSCAKSDWPACGYNWLMGFPVGIVWLVWLLYGGHRLRSASATSGWFQFDVSKIHDPIAQGMAIALSQRRSSSSHRPRFQRYMKLCAMWAEWPSFSYTPLTIAFKVAGSNGVVNPLIYSLNLPKEILNAALVITCGCAIVLARLFVSSRQRK</sequence>
<dbReference type="OrthoDB" id="10486486at2759"/>
<keyword evidence="1" id="KW-0812">Transmembrane</keyword>
<dbReference type="EMBL" id="JNBR01000009">
    <property type="protein sequence ID" value="OQS01368.1"/>
    <property type="molecule type" value="Genomic_DNA"/>
</dbReference>
<gene>
    <name evidence="2" type="ORF">ACHHYP_01161</name>
</gene>
<keyword evidence="1" id="KW-1133">Transmembrane helix</keyword>
<protein>
    <submittedName>
        <fullName evidence="2">Uncharacterized protein</fullName>
    </submittedName>
</protein>
<evidence type="ECO:0000313" key="2">
    <source>
        <dbReference type="EMBL" id="OQS01368.1"/>
    </source>
</evidence>
<accession>A0A1V9ZTL5</accession>
<evidence type="ECO:0000313" key="3">
    <source>
        <dbReference type="Proteomes" id="UP000243579"/>
    </source>
</evidence>
<name>A0A1V9ZTL5_ACHHY</name>
<evidence type="ECO:0000256" key="1">
    <source>
        <dbReference type="SAM" id="Phobius"/>
    </source>
</evidence>
<keyword evidence="1" id="KW-0472">Membrane</keyword>
<proteinExistence type="predicted"/>
<dbReference type="Proteomes" id="UP000243579">
    <property type="component" value="Unassembled WGS sequence"/>
</dbReference>
<dbReference type="AlphaFoldDB" id="A0A1V9ZTL5"/>
<comment type="caution">
    <text evidence="2">The sequence shown here is derived from an EMBL/GenBank/DDBJ whole genome shotgun (WGS) entry which is preliminary data.</text>
</comment>